<evidence type="ECO:0000256" key="3">
    <source>
        <dbReference type="PROSITE-ProRule" id="PRU00023"/>
    </source>
</evidence>
<evidence type="ECO:0000256" key="2">
    <source>
        <dbReference type="ARBA" id="ARBA00023043"/>
    </source>
</evidence>
<name>A0A6V8HP92_TALPI</name>
<keyword evidence="6" id="KW-1185">Reference proteome</keyword>
<dbReference type="PANTHER" id="PTHR24123:SF33">
    <property type="entry name" value="PROTEIN HOS4"/>
    <property type="match status" value="1"/>
</dbReference>
<dbReference type="InterPro" id="IPR001810">
    <property type="entry name" value="F-box_dom"/>
</dbReference>
<accession>A0A6V8HP92</accession>
<dbReference type="PROSITE" id="PS50297">
    <property type="entry name" value="ANK_REP_REGION"/>
    <property type="match status" value="1"/>
</dbReference>
<keyword evidence="1" id="KW-0677">Repeat</keyword>
<dbReference type="PROSITE" id="PS50088">
    <property type="entry name" value="ANK_REPEAT"/>
    <property type="match status" value="3"/>
</dbReference>
<dbReference type="SUPFAM" id="SSF48403">
    <property type="entry name" value="Ankyrin repeat"/>
    <property type="match status" value="1"/>
</dbReference>
<keyword evidence="2 3" id="KW-0040">ANK repeat</keyword>
<protein>
    <recommendedName>
        <fullName evidence="4">F-box domain-containing protein</fullName>
    </recommendedName>
</protein>
<dbReference type="Pfam" id="PF12796">
    <property type="entry name" value="Ank_2"/>
    <property type="match status" value="3"/>
</dbReference>
<gene>
    <name evidence="5" type="ORF">TCE0_060r18827</name>
</gene>
<dbReference type="InterPro" id="IPR036770">
    <property type="entry name" value="Ankyrin_rpt-contain_sf"/>
</dbReference>
<dbReference type="InterPro" id="IPR051165">
    <property type="entry name" value="Multifunctional_ANK_Repeat"/>
</dbReference>
<evidence type="ECO:0000259" key="4">
    <source>
        <dbReference type="PROSITE" id="PS50181"/>
    </source>
</evidence>
<feature type="repeat" description="ANK" evidence="3">
    <location>
        <begin position="293"/>
        <end position="325"/>
    </location>
</feature>
<dbReference type="InterPro" id="IPR002110">
    <property type="entry name" value="Ankyrin_rpt"/>
</dbReference>
<dbReference type="Gene3D" id="1.25.40.20">
    <property type="entry name" value="Ankyrin repeat-containing domain"/>
    <property type="match status" value="3"/>
</dbReference>
<dbReference type="PROSITE" id="PS50181">
    <property type="entry name" value="FBOX"/>
    <property type="match status" value="1"/>
</dbReference>
<dbReference type="AlphaFoldDB" id="A0A6V8HP92"/>
<dbReference type="SUPFAM" id="SSF81383">
    <property type="entry name" value="F-box domain"/>
    <property type="match status" value="1"/>
</dbReference>
<feature type="repeat" description="ANK" evidence="3">
    <location>
        <begin position="204"/>
        <end position="238"/>
    </location>
</feature>
<evidence type="ECO:0000256" key="1">
    <source>
        <dbReference type="ARBA" id="ARBA00022737"/>
    </source>
</evidence>
<reference evidence="6" key="1">
    <citation type="journal article" date="2015" name="Genome Announc.">
        <title>Draft genome sequence of Talaromyces cellulolyticus strain Y-94, a source of lignocellulosic biomass-degrading enzymes.</title>
        <authorList>
            <person name="Fujii T."/>
            <person name="Koike H."/>
            <person name="Sawayama S."/>
            <person name="Yano S."/>
            <person name="Inoue H."/>
        </authorList>
    </citation>
    <scope>NUCLEOTIDE SEQUENCE [LARGE SCALE GENOMIC DNA]</scope>
    <source>
        <strain evidence="6">Y-94</strain>
    </source>
</reference>
<dbReference type="Proteomes" id="UP000053095">
    <property type="component" value="Unassembled WGS sequence"/>
</dbReference>
<dbReference type="EMBL" id="DF933856">
    <property type="protein sequence ID" value="GAM43755.1"/>
    <property type="molecule type" value="Genomic_DNA"/>
</dbReference>
<feature type="domain" description="F-box" evidence="4">
    <location>
        <begin position="1"/>
        <end position="45"/>
    </location>
</feature>
<organism evidence="5 6">
    <name type="scientific">Talaromyces pinophilus</name>
    <name type="common">Penicillium pinophilum</name>
    <dbReference type="NCBI Taxonomy" id="128442"/>
    <lineage>
        <taxon>Eukaryota</taxon>
        <taxon>Fungi</taxon>
        <taxon>Dikarya</taxon>
        <taxon>Ascomycota</taxon>
        <taxon>Pezizomycotina</taxon>
        <taxon>Eurotiomycetes</taxon>
        <taxon>Eurotiomycetidae</taxon>
        <taxon>Eurotiales</taxon>
        <taxon>Trichocomaceae</taxon>
        <taxon>Talaromyces</taxon>
        <taxon>Talaromyces sect. Talaromyces</taxon>
    </lineage>
</organism>
<comment type="caution">
    <text evidence="5">The sequence shown here is derived from an EMBL/GenBank/DDBJ whole genome shotgun (WGS) entry which is preliminary data.</text>
</comment>
<dbReference type="SMART" id="SM00248">
    <property type="entry name" value="ANK"/>
    <property type="match status" value="7"/>
</dbReference>
<sequence length="437" mass="48771">MSLSKLPTELLELIATYLSNEPLSRLLQVNSRLYNTLLPYLYQRQDKMYNWPASFMRAVATGNERGTQNFLYYGADVNIIRNYLVLHALKVPVSPWFDLQTPLNVAASNGNDAVVMMLLDHGAEINGVVQEDWGCRKRRTQPAVVDALLSGHESTVRILLERGSDIQGPHIEAGGLVSCAVETGQLAMLKLLIEFGAEMNIPHNGVYPLWRAVCSKRLSTDIARFLLDHGAEIAPIDEGHKRIMEQVVESGTVDTARLLLERGAIYPQDSFPYAVAYSSVDCIRLLIEYGIKPGIESLTRAIKDQRLEMVQVLLEEGFNLNTRDSRGYTILHYAVTQCGFEWPTARLTGPICILPARRQLVRDMKVIPTQNASAPCRIHKIQRDNAEKILHYLIDKGADVNAMDGRGQTPLNLAQRYAPAAKQILLANGAVLEEEVI</sequence>
<evidence type="ECO:0000313" key="5">
    <source>
        <dbReference type="EMBL" id="GAM43755.1"/>
    </source>
</evidence>
<evidence type="ECO:0000313" key="6">
    <source>
        <dbReference type="Proteomes" id="UP000053095"/>
    </source>
</evidence>
<dbReference type="InterPro" id="IPR036047">
    <property type="entry name" value="F-box-like_dom_sf"/>
</dbReference>
<feature type="repeat" description="ANK" evidence="3">
    <location>
        <begin position="98"/>
        <end position="130"/>
    </location>
</feature>
<dbReference type="PANTHER" id="PTHR24123">
    <property type="entry name" value="ANKYRIN REPEAT-CONTAINING"/>
    <property type="match status" value="1"/>
</dbReference>
<proteinExistence type="predicted"/>